<organism evidence="5 6">
    <name type="scientific">Grylomicrobium aquisgranensis</name>
    <dbReference type="NCBI Taxonomy" id="2926318"/>
    <lineage>
        <taxon>Bacteria</taxon>
        <taxon>Bacillati</taxon>
        <taxon>Bacillota</taxon>
        <taxon>Erysipelotrichia</taxon>
        <taxon>Erysipelotrichales</taxon>
        <taxon>Erysipelotrichaceae</taxon>
        <taxon>Grylomicrobium</taxon>
    </lineage>
</organism>
<evidence type="ECO:0000259" key="3">
    <source>
        <dbReference type="Pfam" id="PF01887"/>
    </source>
</evidence>
<comment type="similarity">
    <text evidence="2">Belongs to the SAM hydrolase / SAM-dependent halogenase family.</text>
</comment>
<dbReference type="AlphaFoldDB" id="A0AB35U002"/>
<dbReference type="SUPFAM" id="SSF101852">
    <property type="entry name" value="Bacterial fluorinating enzyme, C-terminal domain"/>
    <property type="match status" value="1"/>
</dbReference>
<dbReference type="InterPro" id="IPR046469">
    <property type="entry name" value="SAM_HAT_N"/>
</dbReference>
<dbReference type="PANTHER" id="PTHR35092:SF1">
    <property type="entry name" value="CHLORINASE MJ1651"/>
    <property type="match status" value="1"/>
</dbReference>
<keyword evidence="1" id="KW-0949">S-adenosyl-L-methionine</keyword>
<protein>
    <submittedName>
        <fullName evidence="5">SAM-dependent chlorinase/fluorinase</fullName>
    </submittedName>
</protein>
<feature type="domain" description="S-adenosyl-l-methionine hydroxide adenosyltransferase N-terminal" evidence="3">
    <location>
        <begin position="13"/>
        <end position="163"/>
    </location>
</feature>
<accession>A0AB35U002</accession>
<name>A0AB35U002_9FIRM</name>
<dbReference type="RefSeq" id="WP_370595491.1">
    <property type="nucleotide sequence ID" value="NZ_JALBUR010000003.1"/>
</dbReference>
<dbReference type="InterPro" id="IPR023227">
    <property type="entry name" value="SAM_OH_AdoTrfase_C_sf"/>
</dbReference>
<gene>
    <name evidence="5" type="ORF">MOZ60_02280</name>
</gene>
<evidence type="ECO:0000256" key="2">
    <source>
        <dbReference type="ARBA" id="ARBA00024035"/>
    </source>
</evidence>
<dbReference type="InterPro" id="IPR046470">
    <property type="entry name" value="SAM_HAT_C"/>
</dbReference>
<dbReference type="PIRSF" id="PIRSF006779">
    <property type="entry name" value="UCP006779"/>
    <property type="match status" value="1"/>
</dbReference>
<dbReference type="InterPro" id="IPR023228">
    <property type="entry name" value="SAM_OH_AdoTrfase_N_sf"/>
</dbReference>
<dbReference type="Pfam" id="PF20257">
    <property type="entry name" value="SAM_HAT_C"/>
    <property type="match status" value="1"/>
</dbReference>
<dbReference type="InterPro" id="IPR002747">
    <property type="entry name" value="SAM_OH_AdoTrfase"/>
</dbReference>
<dbReference type="Gene3D" id="3.40.50.10790">
    <property type="entry name" value="S-adenosyl-l-methionine hydroxide adenosyltransferase, N-terminal"/>
    <property type="match status" value="1"/>
</dbReference>
<dbReference type="EMBL" id="JALBUR010000003">
    <property type="protein sequence ID" value="MDX8418917.1"/>
    <property type="molecule type" value="Genomic_DNA"/>
</dbReference>
<reference evidence="5 6" key="1">
    <citation type="submission" date="2022-03" db="EMBL/GenBank/DDBJ databases">
        <title>Novel taxa within the pig intestine.</title>
        <authorList>
            <person name="Wylensek D."/>
            <person name="Bishof K."/>
            <person name="Afrizal A."/>
            <person name="Clavel T."/>
        </authorList>
    </citation>
    <scope>NUCLEOTIDE SEQUENCE [LARGE SCALE GENOMIC DNA]</scope>
    <source>
        <strain evidence="5 6">CLA-KB-P133</strain>
    </source>
</reference>
<evidence type="ECO:0000256" key="1">
    <source>
        <dbReference type="ARBA" id="ARBA00022691"/>
    </source>
</evidence>
<proteinExistence type="inferred from homology"/>
<dbReference type="PANTHER" id="PTHR35092">
    <property type="entry name" value="CHLORINASE MJ1651"/>
    <property type="match status" value="1"/>
</dbReference>
<dbReference type="SUPFAM" id="SSF102522">
    <property type="entry name" value="Bacterial fluorinating enzyme, N-terminal domain"/>
    <property type="match status" value="1"/>
</dbReference>
<keyword evidence="6" id="KW-1185">Reference proteome</keyword>
<evidence type="ECO:0000259" key="4">
    <source>
        <dbReference type="Pfam" id="PF20257"/>
    </source>
</evidence>
<dbReference type="Proteomes" id="UP001286174">
    <property type="component" value="Unassembled WGS sequence"/>
</dbReference>
<sequence>MSSIISPIQEMLVFQTDFGYKDSTVAAMYGVVKSVDRHIEIIDSTHELPQFDIWSASYRLWQAMRFWPKGTIFVAVTDPGVGTARKACVCYTKDGYYIVTPDNGSLTHVAKYNGIQEIREIDETINRLHHAGTDETSVFHGRDLFGYCAARLAAGIIDFEQVGPAYDPADVVKLPMPQAKYCDQKAAGMIEIDDPNFGNLFTNIDTNALLAHGFAYGKKIHVIIRHGDDVVFDRDLPFEKSFGMVNKDEPLAYNNELMNLSFAVSQGSFVNTFHVGFGSEWTVEVTA</sequence>
<dbReference type="Pfam" id="PF01887">
    <property type="entry name" value="SAM_HAT_N"/>
    <property type="match status" value="1"/>
</dbReference>
<evidence type="ECO:0000313" key="6">
    <source>
        <dbReference type="Proteomes" id="UP001286174"/>
    </source>
</evidence>
<feature type="domain" description="S-adenosyl-l-methionine hydroxide adenosyltransferase C-terminal" evidence="4">
    <location>
        <begin position="193"/>
        <end position="282"/>
    </location>
</feature>
<comment type="caution">
    <text evidence="5">The sequence shown here is derived from an EMBL/GenBank/DDBJ whole genome shotgun (WGS) entry which is preliminary data.</text>
</comment>
<dbReference type="Gene3D" id="2.40.30.90">
    <property type="entry name" value="Bacterial fluorinating enzyme like"/>
    <property type="match status" value="1"/>
</dbReference>
<evidence type="ECO:0000313" key="5">
    <source>
        <dbReference type="EMBL" id="MDX8418917.1"/>
    </source>
</evidence>